<dbReference type="GO" id="GO:0016811">
    <property type="term" value="F:hydrolase activity, acting on carbon-nitrogen (but not peptide) bonds, in linear amides"/>
    <property type="evidence" value="ECO:0007669"/>
    <property type="project" value="TreeGrafter"/>
</dbReference>
<dbReference type="PROSITE" id="PS50263">
    <property type="entry name" value="CN_HYDROLASE"/>
    <property type="match status" value="1"/>
</dbReference>
<dbReference type="HOGENOM" id="CLU_771463_0_0_0"/>
<dbReference type="SUPFAM" id="SSF56317">
    <property type="entry name" value="Carbon-nitrogen hydrolase"/>
    <property type="match status" value="1"/>
</dbReference>
<accession>C5CIZ2</accession>
<dbReference type="Proteomes" id="UP000002382">
    <property type="component" value="Chromosome"/>
</dbReference>
<reference evidence="3 4" key="1">
    <citation type="submission" date="2009-06" db="EMBL/GenBank/DDBJ databases">
        <title>Complete sequence of Thermotogales bacterium TBF 19.5.1.</title>
        <authorList>
            <consortium name="US DOE Joint Genome Institute"/>
            <person name="Lucas S."/>
            <person name="Copeland A."/>
            <person name="Lapidus A."/>
            <person name="Glavina del Rio T."/>
            <person name="Tice H."/>
            <person name="Bruce D."/>
            <person name="Goodwin L."/>
            <person name="Pitluck S."/>
            <person name="Chertkov O."/>
            <person name="Brettin T."/>
            <person name="Detter J.C."/>
            <person name="Han C."/>
            <person name="Schmutz J."/>
            <person name="Larimer F."/>
            <person name="Land M."/>
            <person name="Hauser L."/>
            <person name="Kyrpides N."/>
            <person name="Ovchinnikova G."/>
            <person name="Noll K."/>
        </authorList>
    </citation>
    <scope>NUCLEOTIDE SEQUENCE [LARGE SCALE GENOMIC DNA]</scope>
    <source>
        <strain evidence="4">ATCC BAA-1733 / DSM 21960 / TBF 19.5.1</strain>
    </source>
</reference>
<evidence type="ECO:0000313" key="4">
    <source>
        <dbReference type="Proteomes" id="UP000002382"/>
    </source>
</evidence>
<dbReference type="KEGG" id="kol:Kole_1210"/>
<dbReference type="Pfam" id="PF00795">
    <property type="entry name" value="CN_hydrolase"/>
    <property type="match status" value="1"/>
</dbReference>
<evidence type="ECO:0000259" key="2">
    <source>
        <dbReference type="PROSITE" id="PS50263"/>
    </source>
</evidence>
<dbReference type="STRING" id="521045.Kole_1210"/>
<evidence type="ECO:0000313" key="3">
    <source>
        <dbReference type="EMBL" id="ACR79908.1"/>
    </source>
</evidence>
<dbReference type="InterPro" id="IPR036526">
    <property type="entry name" value="C-N_Hydrolase_sf"/>
</dbReference>
<reference evidence="3 4" key="2">
    <citation type="journal article" date="2011" name="J. Bacteriol.">
        <title>Genome Sequence of Kosmotoga olearia Strain TBF 19.5.1, a Thermophilic Bacterium with a Wide Growth Temperature Range, Isolated from the Troll B Oil Platform in the North Sea.</title>
        <authorList>
            <person name="Swithers K.S."/>
            <person name="Dipippo J.L."/>
            <person name="Bruce D.C."/>
            <person name="Detter C."/>
            <person name="Tapia R."/>
            <person name="Han S."/>
            <person name="Goodwin L.A."/>
            <person name="Han J."/>
            <person name="Woyke T."/>
            <person name="Pitluck S."/>
            <person name="Pennacchio L."/>
            <person name="Nolan M."/>
            <person name="Mikhailova N."/>
            <person name="Land M.L."/>
            <person name="Nesbo C.L."/>
            <person name="Gogarten J.P."/>
            <person name="Noll K.M."/>
        </authorList>
    </citation>
    <scope>NUCLEOTIDE SEQUENCE [LARGE SCALE GENOMIC DNA]</scope>
    <source>
        <strain evidence="4">ATCC BAA-1733 / DSM 21960 / TBF 19.5.1</strain>
    </source>
</reference>
<dbReference type="PANTHER" id="PTHR43674:SF13">
    <property type="entry name" value="CN HYDROLASE DOMAIN-CONTAINING PROTEIN"/>
    <property type="match status" value="1"/>
</dbReference>
<dbReference type="InterPro" id="IPR050345">
    <property type="entry name" value="Aliph_Amidase/BUP"/>
</dbReference>
<dbReference type="RefSeq" id="WP_015868565.1">
    <property type="nucleotide sequence ID" value="NC_012785.1"/>
</dbReference>
<dbReference type="EMBL" id="CP001634">
    <property type="protein sequence ID" value="ACR79908.1"/>
    <property type="molecule type" value="Genomic_DNA"/>
</dbReference>
<dbReference type="AlphaFoldDB" id="C5CIZ2"/>
<proteinExistence type="predicted"/>
<feature type="domain" description="CN hydrolase" evidence="2">
    <location>
        <begin position="34"/>
        <end position="313"/>
    </location>
</feature>
<organism evidence="3 4">
    <name type="scientific">Kosmotoga olearia (strain ATCC BAA-1733 / DSM 21960 / TBF 19.5.1)</name>
    <dbReference type="NCBI Taxonomy" id="521045"/>
    <lineage>
        <taxon>Bacteria</taxon>
        <taxon>Thermotogati</taxon>
        <taxon>Thermotogota</taxon>
        <taxon>Thermotogae</taxon>
        <taxon>Kosmotogales</taxon>
        <taxon>Kosmotogaceae</taxon>
        <taxon>Kosmotoga</taxon>
    </lineage>
</organism>
<protein>
    <submittedName>
        <fullName evidence="3">Nitrilase/cyanide hydratase and apolipoprotein N-acyltransferase</fullName>
    </submittedName>
</protein>
<dbReference type="OrthoDB" id="367799at2"/>
<keyword evidence="1" id="KW-0378">Hydrolase</keyword>
<gene>
    <name evidence="3" type="ordered locus">Kole_1210</name>
</gene>
<keyword evidence="4" id="KW-1185">Reference proteome</keyword>
<name>C5CIZ2_KOSOT</name>
<dbReference type="InterPro" id="IPR003010">
    <property type="entry name" value="C-N_Hydrolase"/>
</dbReference>
<dbReference type="PANTHER" id="PTHR43674">
    <property type="entry name" value="NITRILASE C965.09-RELATED"/>
    <property type="match status" value="1"/>
</dbReference>
<evidence type="ECO:0000256" key="1">
    <source>
        <dbReference type="ARBA" id="ARBA00022801"/>
    </source>
</evidence>
<dbReference type="Gene3D" id="3.60.110.10">
    <property type="entry name" value="Carbon-nitrogen hydrolase"/>
    <property type="match status" value="1"/>
</dbReference>
<sequence length="348" mass="39711">MKLLRRFFEKKLTLKRALRVLDGIHPTLVRKISFRVSCVQRSIKGLRRIDDYVLDLHRFVREAAGSGSALIVFPEYNMFDLFMLIPGFKILNMLMRKTPEGNEERKENEKGVSPLIYEAFLAISEPARRLLEGVMVKLAEMYGIYIYTGSYFLEENGKLFNAGTLISDSGEILGRQKKLHLTDFEEAMGLSRGNELHIFESPIGRLAMPVCMDATYFETFYIAAKKEADVVILPIANAEEYDVYKALRGIWGRVQETYLYGVKASLNGWFGGMHFTGRAGIFAPIEMTERKNGVVAISPKYEGDLLITADLDIEALEMARKNAEFYGDTNVGFEERYMKRLRRCAGIR</sequence>
<dbReference type="eggNOG" id="COG0388">
    <property type="taxonomic scope" value="Bacteria"/>
</dbReference>